<dbReference type="InterPro" id="IPR045133">
    <property type="entry name" value="IRE1/2-like"/>
</dbReference>
<feature type="compositionally biased region" description="Basic residues" evidence="8">
    <location>
        <begin position="1003"/>
        <end position="1018"/>
    </location>
</feature>
<gene>
    <name evidence="11" type="ORF">D9758_011169</name>
</gene>
<keyword evidence="6 7" id="KW-0067">ATP-binding</keyword>
<feature type="signal peptide" evidence="9">
    <location>
        <begin position="1"/>
        <end position="19"/>
    </location>
</feature>
<evidence type="ECO:0000256" key="9">
    <source>
        <dbReference type="SAM" id="SignalP"/>
    </source>
</evidence>
<feature type="compositionally biased region" description="Basic residues" evidence="8">
    <location>
        <begin position="537"/>
        <end position="546"/>
    </location>
</feature>
<dbReference type="Pfam" id="PF07714">
    <property type="entry name" value="PK_Tyr_Ser-Thr"/>
    <property type="match status" value="1"/>
</dbReference>
<accession>A0A8H5CJU3</accession>
<reference evidence="11 12" key="1">
    <citation type="journal article" date="2020" name="ISME J.">
        <title>Uncovering the hidden diversity of litter-decomposition mechanisms in mushroom-forming fungi.</title>
        <authorList>
            <person name="Floudas D."/>
            <person name="Bentzer J."/>
            <person name="Ahren D."/>
            <person name="Johansson T."/>
            <person name="Persson P."/>
            <person name="Tunlid A."/>
        </authorList>
    </citation>
    <scope>NUCLEOTIDE SEQUENCE [LARGE SCALE GENOMIC DNA]</scope>
    <source>
        <strain evidence="11 12">CBS 291.85</strain>
    </source>
</reference>
<feature type="compositionally biased region" description="Low complexity" evidence="8">
    <location>
        <begin position="904"/>
        <end position="925"/>
    </location>
</feature>
<evidence type="ECO:0000256" key="2">
    <source>
        <dbReference type="ARBA" id="ARBA00022527"/>
    </source>
</evidence>
<dbReference type="InterPro" id="IPR018391">
    <property type="entry name" value="PQQ_b-propeller_rpt"/>
</dbReference>
<dbReference type="GO" id="GO:0004521">
    <property type="term" value="F:RNA endonuclease activity"/>
    <property type="evidence" value="ECO:0007669"/>
    <property type="project" value="InterPro"/>
</dbReference>
<feature type="compositionally biased region" description="Acidic residues" evidence="8">
    <location>
        <begin position="974"/>
        <end position="995"/>
    </location>
</feature>
<dbReference type="InterPro" id="IPR011009">
    <property type="entry name" value="Kinase-like_dom_sf"/>
</dbReference>
<feature type="compositionally biased region" description="Polar residues" evidence="8">
    <location>
        <begin position="878"/>
        <end position="902"/>
    </location>
</feature>
<evidence type="ECO:0000256" key="5">
    <source>
        <dbReference type="ARBA" id="ARBA00022777"/>
    </source>
</evidence>
<dbReference type="InterPro" id="IPR017441">
    <property type="entry name" value="Protein_kinase_ATP_BS"/>
</dbReference>
<feature type="region of interest" description="Disordered" evidence="8">
    <location>
        <begin position="288"/>
        <end position="319"/>
    </location>
</feature>
<dbReference type="InterPro" id="IPR000719">
    <property type="entry name" value="Prot_kinase_dom"/>
</dbReference>
<sequence>MQSLLLFFFFFYFLLAVASQHLQPFHFQRRFAAHSHPHAQPQDPLDPFSELELLDIVLVASVDGKFHALNRTSGHVLWSMSSFPDADDPDATNYANHSVPKTLGPLVRTVHPGVGVEDEDEDEELSSRAPAPSHEVFIIEPQSGDIYVLKPSQSVRDGQAPLQRFPFSVPELVDMSAFRLPDPEAGYTRIFVGKKETSLLLVELETGKVKATVGADVGWEGWEDELEMKQKEDGKKDKDNTGFEAPVDLDELEAEYAYHFDDDEEEPLPTKPKPTEVYIGRTDYHISIHTRPLPPSSPSSSPPRSLPPTQHLSFSAYGPPTQDLLLQAAYTRPKDGAYVQSLPGGEVVSFRAWQSKKKANGDNDSQDNPIDWAQDFESPIVATFDVLRRSSPSSSPDSQPRQHSTQPHDNSPHSHTFVLLQPQPSLHDFHPSLAQHKADTETASGAASASASGDTGAGANANANSGAKSDNDNDNDNDNGQAKDQKPNSSNFLPNADAAYVGMVEETGSLFAMSPGRFPFVAFGGYDSSGSNGANRRGGKGRKTRGRGQGMKMIDAGPGKKGQGTGKGKGEDNDGEEDGPLGVDEITRRRKEREERERLGLEREKDREEPESNPENPRESSPAATPEVPLRQGPEKTSSHTNPNTDANPDVCPRPKAFECLVGMWKLEESPGTDGSVGFGSGYPAYPGYPRYPYSHPYPGSPPGVGYPGAIGGNRNAYPYSGLPYSAAPGQEYRYYGDHDPTRHVNDPVGLIDGPPSEVERLISSSSSSSSSMSRNEILDGVDRDGRTEYGHGSEGHPSSFSWSEETALAAVVFCILGLSGVWFWIGKLRSRGGLGGVSIGNVSLDNASGTRKALISEVEVSENGSAKQDVKKEIHAATTSEQESSQQHLQPFPNSTSSSTVEPPASTSTSFPTSTSLSPKLTSTPRRRRQQRPRTSSSVSAALSTDADVDALDTDTAQQTDSEPVNANKLESEVENDGDGDGEVDGEGDVDGPIDAEGGGEKKKRVRRGGRGKRNKKDKQNQQPQQPGMAAAVVPPTPTPAPARTAPGMTGGIPGGRGVVVVAAPATAVGSAVEQQSSLLVSDTVLGFGSHGTVVYAGSLQGRAVAVKRLLSSFVTLAAREVSILQESDDHPNVVRYYYQETKPGGEFMYIALELCLGTLAEVVEGSSAWTPGMALNLNLDNANGTLQGGASTFGPSVPNGKADLINIRESVMRDPKKALAQITRGLRHLHALKLVHRDIKPQNILVAKAVGKPPSKSKTNGINGSGSGGG</sequence>
<dbReference type="GO" id="GO:0070059">
    <property type="term" value="P:intrinsic apoptotic signaling pathway in response to endoplasmic reticulum stress"/>
    <property type="evidence" value="ECO:0007669"/>
    <property type="project" value="TreeGrafter"/>
</dbReference>
<proteinExistence type="predicted"/>
<evidence type="ECO:0000256" key="6">
    <source>
        <dbReference type="ARBA" id="ARBA00022840"/>
    </source>
</evidence>
<evidence type="ECO:0000313" key="11">
    <source>
        <dbReference type="EMBL" id="KAF5343039.1"/>
    </source>
</evidence>
<dbReference type="InterPro" id="IPR008271">
    <property type="entry name" value="Ser/Thr_kinase_AS"/>
</dbReference>
<protein>
    <recommendedName>
        <fullName evidence="1">non-specific serine/threonine protein kinase</fullName>
        <ecNumber evidence="1">2.7.11.1</ecNumber>
    </recommendedName>
</protein>
<feature type="compositionally biased region" description="Pro residues" evidence="8">
    <location>
        <begin position="292"/>
        <end position="306"/>
    </location>
</feature>
<evidence type="ECO:0000256" key="1">
    <source>
        <dbReference type="ARBA" id="ARBA00012513"/>
    </source>
</evidence>
<dbReference type="SMART" id="SM00564">
    <property type="entry name" value="PQQ"/>
    <property type="match status" value="2"/>
</dbReference>
<dbReference type="PANTHER" id="PTHR13954:SF6">
    <property type="entry name" value="NON-SPECIFIC SERINE_THREONINE PROTEIN KINASE"/>
    <property type="match status" value="1"/>
</dbReference>
<name>A0A8H5CJU3_9AGAR</name>
<keyword evidence="9" id="KW-0732">Signal</keyword>
<dbReference type="OrthoDB" id="63989at2759"/>
<dbReference type="SUPFAM" id="SSF56112">
    <property type="entry name" value="Protein kinase-like (PK-like)"/>
    <property type="match status" value="1"/>
</dbReference>
<dbReference type="GO" id="GO:0051082">
    <property type="term" value="F:unfolded protein binding"/>
    <property type="evidence" value="ECO:0007669"/>
    <property type="project" value="TreeGrafter"/>
</dbReference>
<dbReference type="GO" id="GO:0036498">
    <property type="term" value="P:IRE1-mediated unfolded protein response"/>
    <property type="evidence" value="ECO:0007669"/>
    <property type="project" value="TreeGrafter"/>
</dbReference>
<dbReference type="GO" id="GO:1990604">
    <property type="term" value="C:IRE1-TRAF2-ASK1 complex"/>
    <property type="evidence" value="ECO:0007669"/>
    <property type="project" value="TreeGrafter"/>
</dbReference>
<dbReference type="EMBL" id="JAACJM010000150">
    <property type="protein sequence ID" value="KAF5343039.1"/>
    <property type="molecule type" value="Genomic_DNA"/>
</dbReference>
<feature type="region of interest" description="Disordered" evidence="8">
    <location>
        <begin position="860"/>
        <end position="1044"/>
    </location>
</feature>
<feature type="compositionally biased region" description="Low complexity" evidence="8">
    <location>
        <begin position="613"/>
        <end position="622"/>
    </location>
</feature>
<dbReference type="FunFam" id="3.30.200.20:FF:000077">
    <property type="entry name" value="Putative Serine/threonine-protein kinase/endoribonuclease IRE1"/>
    <property type="match status" value="1"/>
</dbReference>
<keyword evidence="2" id="KW-0723">Serine/threonine-protein kinase</keyword>
<evidence type="ECO:0000256" key="8">
    <source>
        <dbReference type="SAM" id="MobiDB-lite"/>
    </source>
</evidence>
<keyword evidence="12" id="KW-1185">Reference proteome</keyword>
<feature type="compositionally biased region" description="Low complexity" evidence="8">
    <location>
        <begin position="443"/>
        <end position="468"/>
    </location>
</feature>
<evidence type="ECO:0000313" key="12">
    <source>
        <dbReference type="Proteomes" id="UP000559256"/>
    </source>
</evidence>
<feature type="compositionally biased region" description="Low complexity" evidence="8">
    <location>
        <begin position="934"/>
        <end position="947"/>
    </location>
</feature>
<dbReference type="Gene3D" id="1.10.510.10">
    <property type="entry name" value="Transferase(Phosphotransferase) domain 1"/>
    <property type="match status" value="1"/>
</dbReference>
<feature type="compositionally biased region" description="Low complexity" evidence="8">
    <location>
        <begin position="1022"/>
        <end position="1035"/>
    </location>
</feature>
<dbReference type="SMART" id="SM00220">
    <property type="entry name" value="S_TKc"/>
    <property type="match status" value="1"/>
</dbReference>
<feature type="region of interest" description="Disordered" evidence="8">
    <location>
        <begin position="1252"/>
        <end position="1272"/>
    </location>
</feature>
<feature type="non-terminal residue" evidence="11">
    <location>
        <position position="1272"/>
    </location>
</feature>
<dbReference type="PANTHER" id="PTHR13954">
    <property type="entry name" value="IRE1-RELATED"/>
    <property type="match status" value="1"/>
</dbReference>
<evidence type="ECO:0000259" key="10">
    <source>
        <dbReference type="PROSITE" id="PS50011"/>
    </source>
</evidence>
<feature type="region of interest" description="Disordered" evidence="8">
    <location>
        <begin position="525"/>
        <end position="654"/>
    </location>
</feature>
<dbReference type="PROSITE" id="PS00108">
    <property type="entry name" value="PROTEIN_KINASE_ST"/>
    <property type="match status" value="1"/>
</dbReference>
<feature type="compositionally biased region" description="Basic and acidic residues" evidence="8">
    <location>
        <begin position="592"/>
        <end position="610"/>
    </location>
</feature>
<comment type="caution">
    <text evidence="11">The sequence shown here is derived from an EMBL/GenBank/DDBJ whole genome shotgun (WGS) entry which is preliminary data.</text>
</comment>
<dbReference type="GO" id="GO:0004674">
    <property type="term" value="F:protein serine/threonine kinase activity"/>
    <property type="evidence" value="ECO:0007669"/>
    <property type="project" value="UniProtKB-KW"/>
</dbReference>
<dbReference type="Gene3D" id="3.30.200.20">
    <property type="entry name" value="Phosphorylase Kinase, domain 1"/>
    <property type="match status" value="1"/>
</dbReference>
<feature type="binding site" evidence="7">
    <location>
        <position position="1109"/>
    </location>
    <ligand>
        <name>ATP</name>
        <dbReference type="ChEBI" id="CHEBI:30616"/>
    </ligand>
</feature>
<feature type="domain" description="Protein kinase" evidence="10">
    <location>
        <begin position="1081"/>
        <end position="1272"/>
    </location>
</feature>
<dbReference type="GO" id="GO:0005524">
    <property type="term" value="F:ATP binding"/>
    <property type="evidence" value="ECO:0007669"/>
    <property type="project" value="UniProtKB-UniRule"/>
</dbReference>
<keyword evidence="4 7" id="KW-0547">Nucleotide-binding</keyword>
<feature type="region of interest" description="Disordered" evidence="8">
    <location>
        <begin position="388"/>
        <end position="416"/>
    </location>
</feature>
<organism evidence="11 12">
    <name type="scientific">Tetrapyrgos nigripes</name>
    <dbReference type="NCBI Taxonomy" id="182062"/>
    <lineage>
        <taxon>Eukaryota</taxon>
        <taxon>Fungi</taxon>
        <taxon>Dikarya</taxon>
        <taxon>Basidiomycota</taxon>
        <taxon>Agaricomycotina</taxon>
        <taxon>Agaricomycetes</taxon>
        <taxon>Agaricomycetidae</taxon>
        <taxon>Agaricales</taxon>
        <taxon>Marasmiineae</taxon>
        <taxon>Marasmiaceae</taxon>
        <taxon>Tetrapyrgos</taxon>
    </lineage>
</organism>
<dbReference type="AlphaFoldDB" id="A0A8H5CJU3"/>
<keyword evidence="5" id="KW-0418">Kinase</keyword>
<feature type="chain" id="PRO_5034238300" description="non-specific serine/threonine protein kinase" evidence="9">
    <location>
        <begin position="20"/>
        <end position="1272"/>
    </location>
</feature>
<evidence type="ECO:0000256" key="3">
    <source>
        <dbReference type="ARBA" id="ARBA00022679"/>
    </source>
</evidence>
<feature type="region of interest" description="Disordered" evidence="8">
    <location>
        <begin position="436"/>
        <end position="494"/>
    </location>
</feature>
<dbReference type="Proteomes" id="UP000559256">
    <property type="component" value="Unassembled WGS sequence"/>
</dbReference>
<dbReference type="EC" id="2.7.11.1" evidence="1"/>
<dbReference type="PROSITE" id="PS50011">
    <property type="entry name" value="PROTEIN_KINASE_DOM"/>
    <property type="match status" value="1"/>
</dbReference>
<evidence type="ECO:0000256" key="4">
    <source>
        <dbReference type="ARBA" id="ARBA00022741"/>
    </source>
</evidence>
<feature type="compositionally biased region" description="Low complexity" evidence="8">
    <location>
        <begin position="389"/>
        <end position="404"/>
    </location>
</feature>
<dbReference type="InterPro" id="IPR001245">
    <property type="entry name" value="Ser-Thr/Tyr_kinase_cat_dom"/>
</dbReference>
<keyword evidence="3" id="KW-0808">Transferase</keyword>
<dbReference type="PROSITE" id="PS00107">
    <property type="entry name" value="PROTEIN_KINASE_ATP"/>
    <property type="match status" value="1"/>
</dbReference>
<evidence type="ECO:0000256" key="7">
    <source>
        <dbReference type="PROSITE-ProRule" id="PRU10141"/>
    </source>
</evidence>